<dbReference type="EMBL" id="CP014646">
    <property type="protein sequence ID" value="AMO35737.1"/>
    <property type="molecule type" value="Genomic_DNA"/>
</dbReference>
<proteinExistence type="predicted"/>
<keyword evidence="2" id="KW-1185">Reference proteome</keyword>
<evidence type="ECO:0000313" key="2">
    <source>
        <dbReference type="Proteomes" id="UP000036902"/>
    </source>
</evidence>
<dbReference type="RefSeq" id="WP_048708824.1">
    <property type="nucleotide sequence ID" value="NZ_CP014646.1"/>
</dbReference>
<reference evidence="2" key="1">
    <citation type="submission" date="2016-03" db="EMBL/GenBank/DDBJ databases">
        <authorList>
            <person name="Ma C."/>
            <person name="Zhou S."/>
            <person name="Yang G."/>
        </authorList>
    </citation>
    <scope>NUCLEOTIDE SEQUENCE [LARGE SCALE GENOMIC DNA]</scope>
    <source>
        <strain evidence="2">SgZ-1</strain>
    </source>
</reference>
<gene>
    <name evidence="1" type="ORF">AC731_001495</name>
</gene>
<dbReference type="PANTHER" id="PTHR38733">
    <property type="entry name" value="PROTEIN MCRC"/>
    <property type="match status" value="1"/>
</dbReference>
<protein>
    <submittedName>
        <fullName evidence="1">2-keto-D-gluconate dehydrogenase</fullName>
    </submittedName>
</protein>
<dbReference type="KEGG" id="thu:AC731_001495"/>
<dbReference type="Pfam" id="PF10117">
    <property type="entry name" value="McrBC"/>
    <property type="match status" value="1"/>
</dbReference>
<dbReference type="Proteomes" id="UP000036902">
    <property type="component" value="Chromosome"/>
</dbReference>
<accession>A0A140IDB2</accession>
<name>A0A140IDB2_9RHOO</name>
<organism evidence="1 2">
    <name type="scientific">Thauera humireducens</name>
    <dbReference type="NCBI Taxonomy" id="1134435"/>
    <lineage>
        <taxon>Bacteria</taxon>
        <taxon>Pseudomonadati</taxon>
        <taxon>Pseudomonadota</taxon>
        <taxon>Betaproteobacteria</taxon>
        <taxon>Rhodocyclales</taxon>
        <taxon>Zoogloeaceae</taxon>
        <taxon>Thauera</taxon>
    </lineage>
</organism>
<dbReference type="STRING" id="1134435.AC731_001495"/>
<evidence type="ECO:0000313" key="1">
    <source>
        <dbReference type="EMBL" id="AMO35737.1"/>
    </source>
</evidence>
<dbReference type="AlphaFoldDB" id="A0A140IDB2"/>
<dbReference type="PANTHER" id="PTHR38733:SF1">
    <property type="entry name" value="TYPE IV METHYL-DIRECTED RESTRICTION ENZYME ECOKMCRBC"/>
    <property type="match status" value="1"/>
</dbReference>
<dbReference type="REBASE" id="142398">
    <property type="entry name" value="ThuSgZ1McrBCP"/>
</dbReference>
<dbReference type="InterPro" id="IPR019292">
    <property type="entry name" value="McrC"/>
</dbReference>
<sequence length="458" mass="51208">MAHNPIYEFDALVAAAAGVTDGVGLRTVPPQVFAWLEAQALRLAEVGETPWLRLTQRRGRRAVQVTNFVGVIRAPDGYQIEVLPKVGKAIGGGDVEARQLLIEMLRCLGGFRHIQTDSAKLFATRMPLLEVFIAEFLRAVEHLVKRGLRSDYRAQQDNLFALRGKLQMAAHLRHNLCRRDRFFAEFDEFSPNRPENRLLHAALKRVLAWTASQANQQLARELCFVFADVPASEHPATDFQRVRLDRGMAHYEGALAWSRLILEDESPLTGAGGHHAPSLLFPMEAVFEAFVAKHLARQLEGGFTLRTQARSLSLVRHIEQNWFRLKPDLLVQASKANRLVLDTKWKLIDGSQATGSDKYGLDQGDFYQLHAYGQNYLDGQGDVVLIYPKTDVLNKALPVFEFPKSSGLRLWVLPFCLKDKRLLLPPCGSLDALFVRRDSSLANGCDAADVAPQDVALA</sequence>